<name>A0A8H7ZJQ7_9ASCO</name>
<dbReference type="Proteomes" id="UP000669133">
    <property type="component" value="Unassembled WGS sequence"/>
</dbReference>
<sequence>MESQSMDSLDQNLLSYVHSRHVQPLTPSRKVNLPKYDVKSLEFSCVKALDGLFSNFDIQNVQSIHIKLQFLYSLYEDNYDQWLNALKKHQLLIVKLFEMKQYDVIYDQLENTHQQISTRLNHPTAKVSLFTIVDGVDIADCDLQLTQIVIAYHFFTLQWLAQGLARNTLPKVDRRDIVPKLPYLFLTTSNQRRWIAKAPHNDKYETNCVKLINAFIKVLEKQKEQYTLEITCLKIKLMDFIEHTESENLAILPGTETFVKDTKSFKFEISQKPIQLKVKQAKVAAASPLTEPTRADGPSQAINDIQLLSTLKATNYDSVNKILNSFSKITTQSLSSQQIKLLDSVTLFCQSNLSPELTPFLKQLYEVFKCHNQLRRVRNVSNLVFKLGKKNHEDELLDLAINYEYYILEHQQSEKNFDTLVGKLRMVDNLSANMMSVLLKACQTYTRLDPPTMSLINKAISTNTKLAHCLNEIEEQFRINMVEELFKNASSCKSHKSVICNAIVQGVPFSTARLSSRLQLSYYNVRGVAHLTLTDPENCDLLASAGLAIAKMGVKGFCEKALTKVYNNIVFWAQQVSQMDEFEMSVLKKAILFLRFNGMNNEVKEITETLLNVAKMDDDFKIFLHFQLCNVSEKLFNHFLWENSLTSLQSLLGQTKNLRFQDVINYKIESIKYYTVNDLETAQTKFKTLVSTLKSRSEFDLSQPNSFSIWDKLRNFLILAKSQFLAAKITVDNRASPYSCILKAIKILCLISKKCPMDLDTSLADEVMWETNELLFYGYDLIIGSLAGLGLSKNIPLYLNEWRKLNDSVKAPVVNQINMYKIQIYGILSKSENFQKGFEDDQVFVKTNPAVASLKLIVNSLLGDSVDNQLLLQNKPTVEENALLQYINQPVVIQQFQDSFTKCISRLNNFKLFGSFPDCVQIFPSITNGELSLSHEAMEVYLELGKMKDDLLSRLQRLEFPILEQKRLYYALSQCVHLISSISAYRGKDMLYHLYFIQNWIKTKPFVDNRRLATMDEKDLIPDVPKPTSMTYHQQLSEFMWNLSLIPANWSIVTIDICELTGDLLLSKLRSDGLPTFVRLSLTRFKQRESIKTLSFEEMKKDFKRLFESNRKSTQHSTTSQVKTIEDRKKWWKTRFTLDYELQELLQHVEKFWFGGFKGIFEPIGPSFDNFKLDLMKILKTHFSNKIDSAVSLNDVIIEAFHGLKGYDRACIDDLLYFLMEILSFHLNVDATQVNFERLHESIQDLINKHQSRDSSEHIVLIPSARCSFFPWESLQFLRSKSVTRMPSVSMLIDVLQKQSPVKKNDVYYLINPGGDLKTSQERFQPVIEKCKTWKGLAGVKPKEDKIVNDILGSKLFVFIGHGGCDQYIRSREMFHATQYSDLPPCLLIGCSSGELQDHGHFEPSGGIFNWINCGSPLVLANLWDVTDKDIDAFTISMFNKWGLLDETNEKLNIAEAVRLSREVCILKYLNGAAPVIYGLPLMTSQR</sequence>
<dbReference type="InterPro" id="IPR005314">
    <property type="entry name" value="Peptidase_C50"/>
</dbReference>
<keyword evidence="7" id="KW-1185">Reference proteome</keyword>
<evidence type="ECO:0000313" key="6">
    <source>
        <dbReference type="EMBL" id="KAG5422064.1"/>
    </source>
</evidence>
<protein>
    <recommendedName>
        <fullName evidence="2">separase</fullName>
        <ecNumber evidence="2">3.4.22.49</ecNumber>
    </recommendedName>
</protein>
<dbReference type="GO" id="GO:0004197">
    <property type="term" value="F:cysteine-type endopeptidase activity"/>
    <property type="evidence" value="ECO:0007669"/>
    <property type="project" value="InterPro"/>
</dbReference>
<dbReference type="GO" id="GO:0005634">
    <property type="term" value="C:nucleus"/>
    <property type="evidence" value="ECO:0007669"/>
    <property type="project" value="InterPro"/>
</dbReference>
<keyword evidence="3" id="KW-0378">Hydrolase</keyword>
<comment type="caution">
    <text evidence="6">The sequence shown here is derived from an EMBL/GenBank/DDBJ whole genome shotgun (WGS) entry which is preliminary data.</text>
</comment>
<dbReference type="Pfam" id="PF03568">
    <property type="entry name" value="Separin_C"/>
    <property type="match status" value="1"/>
</dbReference>
<evidence type="ECO:0000256" key="2">
    <source>
        <dbReference type="ARBA" id="ARBA00012489"/>
    </source>
</evidence>
<keyword evidence="4" id="KW-0159">Chromosome partition</keyword>
<dbReference type="GO" id="GO:0006508">
    <property type="term" value="P:proteolysis"/>
    <property type="evidence" value="ECO:0007669"/>
    <property type="project" value="InterPro"/>
</dbReference>
<dbReference type="OrthoDB" id="10255632at2759"/>
<dbReference type="PANTHER" id="PTHR12792:SF0">
    <property type="entry name" value="SEPARIN"/>
    <property type="match status" value="1"/>
</dbReference>
<dbReference type="PROSITE" id="PS51700">
    <property type="entry name" value="SEPARIN"/>
    <property type="match status" value="1"/>
</dbReference>
<gene>
    <name evidence="6" type="ORF">I9W82_001157</name>
</gene>
<dbReference type="RefSeq" id="XP_067551180.1">
    <property type="nucleotide sequence ID" value="XM_067689873.1"/>
</dbReference>
<dbReference type="InterPro" id="IPR030397">
    <property type="entry name" value="SEPARIN_core_dom"/>
</dbReference>
<evidence type="ECO:0000256" key="4">
    <source>
        <dbReference type="ARBA" id="ARBA00022829"/>
    </source>
</evidence>
<reference evidence="6 7" key="1">
    <citation type="submission" date="2020-12" db="EMBL/GenBank/DDBJ databases">
        <title>Effect of drift, selection, and recombination on the evolution of hybrid genomes in Candida yeast pathogens.</title>
        <authorList>
            <person name="Mixao V."/>
            <person name="Ksiezopolska E."/>
            <person name="Saus E."/>
            <person name="Boekhout T."/>
            <person name="Gacser A."/>
            <person name="Gabaldon T."/>
        </authorList>
    </citation>
    <scope>NUCLEOTIDE SEQUENCE [LARGE SCALE GENOMIC DNA]</scope>
    <source>
        <strain evidence="6 7">BP57</strain>
    </source>
</reference>
<proteinExistence type="predicted"/>
<dbReference type="EC" id="3.4.22.49" evidence="2"/>
<dbReference type="GO" id="GO:0051307">
    <property type="term" value="P:meiotic chromosome separation"/>
    <property type="evidence" value="ECO:0007669"/>
    <property type="project" value="TreeGrafter"/>
</dbReference>
<dbReference type="GeneID" id="93649786"/>
<dbReference type="GO" id="GO:0005737">
    <property type="term" value="C:cytoplasm"/>
    <property type="evidence" value="ECO:0007669"/>
    <property type="project" value="TreeGrafter"/>
</dbReference>
<dbReference type="PANTHER" id="PTHR12792">
    <property type="entry name" value="EXTRA SPINDLE POLES 1-RELATED"/>
    <property type="match status" value="1"/>
</dbReference>
<dbReference type="GO" id="GO:0044732">
    <property type="term" value="C:mitotic spindle pole body"/>
    <property type="evidence" value="ECO:0007669"/>
    <property type="project" value="TreeGrafter"/>
</dbReference>
<dbReference type="GO" id="GO:0072686">
    <property type="term" value="C:mitotic spindle"/>
    <property type="evidence" value="ECO:0007669"/>
    <property type="project" value="TreeGrafter"/>
</dbReference>
<evidence type="ECO:0000256" key="3">
    <source>
        <dbReference type="ARBA" id="ARBA00022801"/>
    </source>
</evidence>
<dbReference type="EMBL" id="JAEOAQ010000001">
    <property type="protein sequence ID" value="KAG5422064.1"/>
    <property type="molecule type" value="Genomic_DNA"/>
</dbReference>
<organism evidence="6 7">
    <name type="scientific">Candida metapsilosis</name>
    <dbReference type="NCBI Taxonomy" id="273372"/>
    <lineage>
        <taxon>Eukaryota</taxon>
        <taxon>Fungi</taxon>
        <taxon>Dikarya</taxon>
        <taxon>Ascomycota</taxon>
        <taxon>Saccharomycotina</taxon>
        <taxon>Pichiomycetes</taxon>
        <taxon>Debaryomycetaceae</taxon>
        <taxon>Candida/Lodderomyces clade</taxon>
        <taxon>Candida</taxon>
    </lineage>
</organism>
<comment type="catalytic activity">
    <reaction evidence="1">
        <text>All bonds known to be hydrolyzed by this endopeptidase have arginine in P1 and an acidic residue in P4. P6 is often occupied by an acidic residue or by a hydroxy-amino-acid residue, the phosphorylation of which enhances cleavage.</text>
        <dbReference type="EC" id="3.4.22.49"/>
    </reaction>
</comment>
<accession>A0A8H7ZJQ7</accession>
<evidence type="ECO:0000256" key="1">
    <source>
        <dbReference type="ARBA" id="ARBA00000451"/>
    </source>
</evidence>
<evidence type="ECO:0000259" key="5">
    <source>
        <dbReference type="PROSITE" id="PS51700"/>
    </source>
</evidence>
<evidence type="ECO:0000313" key="7">
    <source>
        <dbReference type="Proteomes" id="UP000669133"/>
    </source>
</evidence>
<feature type="domain" description="Peptidase C50" evidence="5">
    <location>
        <begin position="1304"/>
        <end position="1402"/>
    </location>
</feature>